<gene>
    <name evidence="1" type="ORF">MSG28_009432</name>
</gene>
<evidence type="ECO:0000313" key="1">
    <source>
        <dbReference type="EMBL" id="KAI8441206.1"/>
    </source>
</evidence>
<name>A0ACC0KXB6_CHOFU</name>
<protein>
    <submittedName>
        <fullName evidence="1">Uncharacterized protein</fullName>
    </submittedName>
</protein>
<sequence>MYRKLMWCYVLVLTLLDISLNSKLTAQGKSHGVTVHESLVEGITFQEWGSAAGGGADAVGGSGRALPVGALRAWPPALSLGRAALGAARAATVTLTNTANATMHLASVAGTTPDFHASFFDSKNSVWLEWSLRYLVVQHDAAVPWLGGGAGVDERGAAAHLAERASVEWTCVCGAQPRPCAAR</sequence>
<dbReference type="Proteomes" id="UP001064048">
    <property type="component" value="Chromosome 15"/>
</dbReference>
<organism evidence="1 2">
    <name type="scientific">Choristoneura fumiferana</name>
    <name type="common">Spruce budworm moth</name>
    <name type="synonym">Archips fumiferana</name>
    <dbReference type="NCBI Taxonomy" id="7141"/>
    <lineage>
        <taxon>Eukaryota</taxon>
        <taxon>Metazoa</taxon>
        <taxon>Ecdysozoa</taxon>
        <taxon>Arthropoda</taxon>
        <taxon>Hexapoda</taxon>
        <taxon>Insecta</taxon>
        <taxon>Pterygota</taxon>
        <taxon>Neoptera</taxon>
        <taxon>Endopterygota</taxon>
        <taxon>Lepidoptera</taxon>
        <taxon>Glossata</taxon>
        <taxon>Ditrysia</taxon>
        <taxon>Tortricoidea</taxon>
        <taxon>Tortricidae</taxon>
        <taxon>Tortricinae</taxon>
        <taxon>Choristoneura</taxon>
    </lineage>
</organism>
<dbReference type="EMBL" id="CM046115">
    <property type="protein sequence ID" value="KAI8441206.1"/>
    <property type="molecule type" value="Genomic_DNA"/>
</dbReference>
<reference evidence="1 2" key="1">
    <citation type="journal article" date="2022" name="Genome Biol. Evol.">
        <title>The Spruce Budworm Genome: Reconstructing the Evolutionary History of Antifreeze Proteins.</title>
        <authorList>
            <person name="Beliveau C."/>
            <person name="Gagne P."/>
            <person name="Picq S."/>
            <person name="Vernygora O."/>
            <person name="Keeling C.I."/>
            <person name="Pinkney K."/>
            <person name="Doucet D."/>
            <person name="Wen F."/>
            <person name="Johnston J.S."/>
            <person name="Maaroufi H."/>
            <person name="Boyle B."/>
            <person name="Laroche J."/>
            <person name="Dewar K."/>
            <person name="Juretic N."/>
            <person name="Blackburn G."/>
            <person name="Nisole A."/>
            <person name="Brunet B."/>
            <person name="Brandao M."/>
            <person name="Lumley L."/>
            <person name="Duan J."/>
            <person name="Quan G."/>
            <person name="Lucarotti C.J."/>
            <person name="Roe A.D."/>
            <person name="Sperling F.A.H."/>
            <person name="Levesque R.C."/>
            <person name="Cusson M."/>
        </authorList>
    </citation>
    <scope>NUCLEOTIDE SEQUENCE [LARGE SCALE GENOMIC DNA]</scope>
    <source>
        <strain evidence="1">Glfc:IPQL:Cfum</strain>
    </source>
</reference>
<evidence type="ECO:0000313" key="2">
    <source>
        <dbReference type="Proteomes" id="UP001064048"/>
    </source>
</evidence>
<comment type="caution">
    <text evidence="1">The sequence shown here is derived from an EMBL/GenBank/DDBJ whole genome shotgun (WGS) entry which is preliminary data.</text>
</comment>
<keyword evidence="2" id="KW-1185">Reference proteome</keyword>
<proteinExistence type="predicted"/>
<accession>A0ACC0KXB6</accession>